<organism evidence="2 3">
    <name type="scientific">Spirodela intermedia</name>
    <name type="common">Intermediate duckweed</name>
    <dbReference type="NCBI Taxonomy" id="51605"/>
    <lineage>
        <taxon>Eukaryota</taxon>
        <taxon>Viridiplantae</taxon>
        <taxon>Streptophyta</taxon>
        <taxon>Embryophyta</taxon>
        <taxon>Tracheophyta</taxon>
        <taxon>Spermatophyta</taxon>
        <taxon>Magnoliopsida</taxon>
        <taxon>Liliopsida</taxon>
        <taxon>Araceae</taxon>
        <taxon>Lemnoideae</taxon>
        <taxon>Spirodela</taxon>
    </lineage>
</organism>
<feature type="compositionally biased region" description="Basic residues" evidence="1">
    <location>
        <begin position="1"/>
        <end position="14"/>
    </location>
</feature>
<gene>
    <name evidence="2" type="ORF">SI8410_12016701</name>
</gene>
<accession>A0A7I8L7M1</accession>
<evidence type="ECO:0000313" key="3">
    <source>
        <dbReference type="Proteomes" id="UP000663760"/>
    </source>
</evidence>
<proteinExistence type="predicted"/>
<protein>
    <submittedName>
        <fullName evidence="2">Uncharacterized protein</fullName>
    </submittedName>
</protein>
<name>A0A7I8L7M1_SPIIN</name>
<reference evidence="2" key="1">
    <citation type="submission" date="2020-02" db="EMBL/GenBank/DDBJ databases">
        <authorList>
            <person name="Scholz U."/>
            <person name="Mascher M."/>
            <person name="Fiebig A."/>
        </authorList>
    </citation>
    <scope>NUCLEOTIDE SEQUENCE</scope>
</reference>
<sequence>MAPASRRRRRRSPPRWRAMTRSMEPTSFPPMKTAGTGGPRPTSLASARCISRPCGSWSKEGLHGVAQAAGTDAEDHHRLLRCQPHHPIHGEIDIFPF</sequence>
<keyword evidence="3" id="KW-1185">Reference proteome</keyword>
<dbReference type="EMBL" id="LR746275">
    <property type="protein sequence ID" value="CAA7406023.1"/>
    <property type="molecule type" value="Genomic_DNA"/>
</dbReference>
<dbReference type="Proteomes" id="UP000663760">
    <property type="component" value="Chromosome 12"/>
</dbReference>
<feature type="region of interest" description="Disordered" evidence="1">
    <location>
        <begin position="1"/>
        <end position="46"/>
    </location>
</feature>
<dbReference type="AlphaFoldDB" id="A0A7I8L7M1"/>
<evidence type="ECO:0000256" key="1">
    <source>
        <dbReference type="SAM" id="MobiDB-lite"/>
    </source>
</evidence>
<dbReference type="OrthoDB" id="10594646at2759"/>
<evidence type="ECO:0000313" key="2">
    <source>
        <dbReference type="EMBL" id="CAA7406023.1"/>
    </source>
</evidence>